<name>A0ACA9QWB4_9GLOM</name>
<comment type="caution">
    <text evidence="1">The sequence shown here is derived from an EMBL/GenBank/DDBJ whole genome shotgun (WGS) entry which is preliminary data.</text>
</comment>
<dbReference type="Proteomes" id="UP000789525">
    <property type="component" value="Unassembled WGS sequence"/>
</dbReference>
<organism evidence="1 2">
    <name type="scientific">Acaulospora colombiana</name>
    <dbReference type="NCBI Taxonomy" id="27376"/>
    <lineage>
        <taxon>Eukaryota</taxon>
        <taxon>Fungi</taxon>
        <taxon>Fungi incertae sedis</taxon>
        <taxon>Mucoromycota</taxon>
        <taxon>Glomeromycotina</taxon>
        <taxon>Glomeromycetes</taxon>
        <taxon>Diversisporales</taxon>
        <taxon>Acaulosporaceae</taxon>
        <taxon>Acaulospora</taxon>
    </lineage>
</organism>
<proteinExistence type="predicted"/>
<evidence type="ECO:0000313" key="1">
    <source>
        <dbReference type="EMBL" id="CAG8767116.1"/>
    </source>
</evidence>
<evidence type="ECO:0000313" key="2">
    <source>
        <dbReference type="Proteomes" id="UP000789525"/>
    </source>
</evidence>
<keyword evidence="2" id="KW-1185">Reference proteome</keyword>
<feature type="non-terminal residue" evidence="1">
    <location>
        <position position="243"/>
    </location>
</feature>
<sequence>DPREGFKLSDAIQPQWIVKWYTRYVNGNTEVKDRIVDFAMVKLLCGNVNKKPFPTRQDLLAIMGLRLGLRLGTSNSSDIDVAQELVERHMRTVVCMDVHSQTFMTNAPSEPVLAEASIRLMQQMTRLRPVKALQQVFEDPLHTKGVRGEFIAALLLLLARDETQREQEGASAKIPVKTLLEKLLGEEVLQFYPNSPTPEKAATTLEDAFKDTYAHFTHAVVVQDEDTLRNEYIWPVIARGSFF</sequence>
<gene>
    <name evidence="1" type="ORF">ACOLOM_LOCUS13516</name>
</gene>
<reference evidence="1" key="1">
    <citation type="submission" date="2021-06" db="EMBL/GenBank/DDBJ databases">
        <authorList>
            <person name="Kallberg Y."/>
            <person name="Tangrot J."/>
            <person name="Rosling A."/>
        </authorList>
    </citation>
    <scope>NUCLEOTIDE SEQUENCE</scope>
    <source>
        <strain evidence="1">CL356</strain>
    </source>
</reference>
<dbReference type="EMBL" id="CAJVPT010062551">
    <property type="protein sequence ID" value="CAG8767116.1"/>
    <property type="molecule type" value="Genomic_DNA"/>
</dbReference>
<accession>A0ACA9QWB4</accession>
<protein>
    <submittedName>
        <fullName evidence="1">16166_t:CDS:1</fullName>
    </submittedName>
</protein>
<feature type="non-terminal residue" evidence="1">
    <location>
        <position position="1"/>
    </location>
</feature>